<evidence type="ECO:0000256" key="1">
    <source>
        <dbReference type="SAM" id="Phobius"/>
    </source>
</evidence>
<evidence type="ECO:0000313" key="2">
    <source>
        <dbReference type="EMBL" id="CUP10988.1"/>
    </source>
</evidence>
<organism evidence="2 3">
    <name type="scientific">Bacteroides finegoldii</name>
    <dbReference type="NCBI Taxonomy" id="338188"/>
    <lineage>
        <taxon>Bacteria</taxon>
        <taxon>Pseudomonadati</taxon>
        <taxon>Bacteroidota</taxon>
        <taxon>Bacteroidia</taxon>
        <taxon>Bacteroidales</taxon>
        <taxon>Bacteroidaceae</taxon>
        <taxon>Bacteroides</taxon>
    </lineage>
</organism>
<feature type="transmembrane region" description="Helical" evidence="1">
    <location>
        <begin position="6"/>
        <end position="22"/>
    </location>
</feature>
<protein>
    <submittedName>
        <fullName evidence="2">Uncharacterized protein</fullName>
    </submittedName>
</protein>
<keyword evidence="1" id="KW-0812">Transmembrane</keyword>
<keyword evidence="1" id="KW-1133">Transmembrane helix</keyword>
<gene>
    <name evidence="2" type="ORF">ERS852397_03517</name>
</gene>
<reference evidence="2 3" key="1">
    <citation type="submission" date="2015-09" db="EMBL/GenBank/DDBJ databases">
        <authorList>
            <consortium name="Pathogen Informatics"/>
        </authorList>
    </citation>
    <scope>NUCLEOTIDE SEQUENCE [LARGE SCALE GENOMIC DNA]</scope>
    <source>
        <strain evidence="2 3">2789STDY5608840</strain>
    </source>
</reference>
<name>A0A174KMC9_9BACE</name>
<sequence>MSIYTLIPIVFIALYLGYWFYIKNKNSQQAQIVSNTDFKAEFANAEKYKNHFLTSELPFLKKAMEQEKIDAFNYASNEYGVASALKDGVKDELKGMATLGAVRFTTVQTPKYLVLSGKNLHLFDTDTDGEIDRHFIFDAARLENSRLTELPLTGSVQAQAQARGNNVKAYKLSLQTDDKPVVLIIYSCLIFTNIAEIPTNPQKTIEAIIIANDFLKQLGDLYPNLKVSLPIFN</sequence>
<dbReference type="AlphaFoldDB" id="A0A174KMC9"/>
<proteinExistence type="predicted"/>
<dbReference type="RefSeq" id="WP_055279791.1">
    <property type="nucleotide sequence ID" value="NZ_CABIXA010000030.1"/>
</dbReference>
<keyword evidence="1" id="KW-0472">Membrane</keyword>
<accession>A0A174KMC9</accession>
<dbReference type="EMBL" id="CYZH01000030">
    <property type="protein sequence ID" value="CUP10988.1"/>
    <property type="molecule type" value="Genomic_DNA"/>
</dbReference>
<evidence type="ECO:0000313" key="3">
    <source>
        <dbReference type="Proteomes" id="UP000095517"/>
    </source>
</evidence>
<dbReference type="Proteomes" id="UP000095517">
    <property type="component" value="Unassembled WGS sequence"/>
</dbReference>